<feature type="compositionally biased region" description="Low complexity" evidence="17">
    <location>
        <begin position="467"/>
        <end position="482"/>
    </location>
</feature>
<evidence type="ECO:0000256" key="12">
    <source>
        <dbReference type="ARBA" id="ARBA00047652"/>
    </source>
</evidence>
<evidence type="ECO:0000256" key="11">
    <source>
        <dbReference type="ARBA" id="ARBA00047287"/>
    </source>
</evidence>
<dbReference type="PANTHER" id="PTHR11082:SF5">
    <property type="entry name" value="TRNA-DIHYDROURIDINE(16_17) SYNTHASE [NAD(P)(+)]-LIKE"/>
    <property type="match status" value="1"/>
</dbReference>
<feature type="domain" description="DUS-like FMN-binding" evidence="18">
    <location>
        <begin position="79"/>
        <end position="118"/>
    </location>
</feature>
<keyword evidence="3" id="KW-0288">FMN</keyword>
<comment type="catalytic activity">
    <reaction evidence="15">
        <text>a 5,6-dihydrouridine in mRNA + NADP(+) = a uridine in mRNA + NADPH + H(+)</text>
        <dbReference type="Rhea" id="RHEA:69855"/>
        <dbReference type="Rhea" id="RHEA-COMP:14658"/>
        <dbReference type="Rhea" id="RHEA-COMP:17789"/>
        <dbReference type="ChEBI" id="CHEBI:15378"/>
        <dbReference type="ChEBI" id="CHEBI:57783"/>
        <dbReference type="ChEBI" id="CHEBI:58349"/>
        <dbReference type="ChEBI" id="CHEBI:65315"/>
        <dbReference type="ChEBI" id="CHEBI:74443"/>
    </reaction>
    <physiologicalReaction direction="right-to-left" evidence="15">
        <dbReference type="Rhea" id="RHEA:69857"/>
    </physiologicalReaction>
</comment>
<dbReference type="SUPFAM" id="SSF51395">
    <property type="entry name" value="FMN-linked oxidoreductases"/>
    <property type="match status" value="1"/>
</dbReference>
<feature type="region of interest" description="Disordered" evidence="17">
    <location>
        <begin position="1"/>
        <end position="60"/>
    </location>
</feature>
<evidence type="ECO:0000256" key="7">
    <source>
        <dbReference type="ARBA" id="ARBA00023002"/>
    </source>
</evidence>
<protein>
    <recommendedName>
        <fullName evidence="10">tRNA-dihydrouridine(16/17) synthase [NAD(P)(+)]</fullName>
        <ecNumber evidence="10">1.3.1.88</ecNumber>
    </recommendedName>
</protein>
<dbReference type="Pfam" id="PF01207">
    <property type="entry name" value="Dus"/>
    <property type="match status" value="2"/>
</dbReference>
<evidence type="ECO:0000313" key="20">
    <source>
        <dbReference type="Proteomes" id="UP001176521"/>
    </source>
</evidence>
<keyword evidence="8" id="KW-0520">NAD</keyword>
<feature type="domain" description="DUS-like FMN-binding" evidence="18">
    <location>
        <begin position="157"/>
        <end position="401"/>
    </location>
</feature>
<evidence type="ECO:0000256" key="16">
    <source>
        <dbReference type="ARBA" id="ARBA00049467"/>
    </source>
</evidence>
<proteinExistence type="inferred from homology"/>
<dbReference type="EC" id="1.3.1.88" evidence="10"/>
<comment type="catalytic activity">
    <reaction evidence="12">
        <text>5,6-dihydrouridine(16) in tRNA + NADP(+) = uridine(16) in tRNA + NADPH + H(+)</text>
        <dbReference type="Rhea" id="RHEA:53376"/>
        <dbReference type="Rhea" id="RHEA-COMP:13543"/>
        <dbReference type="Rhea" id="RHEA-COMP:13544"/>
        <dbReference type="ChEBI" id="CHEBI:15378"/>
        <dbReference type="ChEBI" id="CHEBI:57783"/>
        <dbReference type="ChEBI" id="CHEBI:58349"/>
        <dbReference type="ChEBI" id="CHEBI:65315"/>
        <dbReference type="ChEBI" id="CHEBI:74443"/>
        <dbReference type="EC" id="1.3.1.88"/>
    </reaction>
    <physiologicalReaction direction="right-to-left" evidence="12">
        <dbReference type="Rhea" id="RHEA:53378"/>
    </physiologicalReaction>
</comment>
<feature type="region of interest" description="Disordered" evidence="17">
    <location>
        <begin position="465"/>
        <end position="484"/>
    </location>
</feature>
<sequence>MSPQLKTSASHASLAESAASGSGSASSSSAVRAPGSALSDPDDASIPSLDSFPPTGTPTHPKLSSWELYAALGSPRRIVAPMVDQSELAWRILSRRYGAELVYSPMINAGMFVTAVNASEKGKGKGKRFLDENFDVDSGEEGAELIQLLGKEHEGKKDTDAPLIVQFCANNPDTLLRAAQHVETRCSAIDLNLGCPQGIARKGHYGAFLMEDWPLIFRLINTLHLRSRAPVTAKMRIYPSLARTVAYARMLERAGAQFLTVHGRTREMKGHKTGLADWEAIRAVKRAVKIPVFANGNVQYPADVELALARTGADGIMSAEGNLFNPAIFLPASSPLVKQPSSMFPLAPEFPFPAVIPLATEYLDIVRGLRTQTGSSAIKAHLFKICKPALDVHKEFREVLGRSHLQFPLETTPEKIEDEEAELARRERRLVDYRNFVKRLAEKLDVDAQAGLDAFRKALKEREDAAEAATAPTPARKAIPPATSSPYYVQPDGLVVDGGAPAEIIEAGTAAEGVRSLDDDPQRPDRIPHWLVQPYFRPELPAIHFQKNAEQAALRAAAKASLAKAAAAATTSSGAAAKREREGDDDDDDAAANGAAGTGKESTAEELAQPKRLRDMLAEASALKDEGNAHFLAKRTSEALACYDDALAALPPQPVQRSEEEEGEDEEKGEGKDEVVEEIASSGVKALEEAERAECAKLRATVYANQAACHLAFEHYDQAIAACSAALVDDPSYVKALYRRASAYEKKGGWVALSNAEQDLNALLASPTTPSSLRPTVQASLARLRPLVESAAKKEQEEMMGQLKGLGNSVLGYFGLSTDNFKFEQQPSGGYSINFVK</sequence>
<evidence type="ECO:0000256" key="4">
    <source>
        <dbReference type="ARBA" id="ARBA00022664"/>
    </source>
</evidence>
<evidence type="ECO:0000256" key="17">
    <source>
        <dbReference type="SAM" id="MobiDB-lite"/>
    </source>
</evidence>
<evidence type="ECO:0000256" key="6">
    <source>
        <dbReference type="ARBA" id="ARBA00022857"/>
    </source>
</evidence>
<dbReference type="CDD" id="cd02801">
    <property type="entry name" value="DUS_like_FMN"/>
    <property type="match status" value="1"/>
</dbReference>
<feature type="region of interest" description="Disordered" evidence="17">
    <location>
        <begin position="651"/>
        <end position="675"/>
    </location>
</feature>
<gene>
    <name evidence="19" type="primary">DUS1</name>
    <name evidence="19" type="ORF">OC842_004999</name>
</gene>
<evidence type="ECO:0000256" key="1">
    <source>
        <dbReference type="ARBA" id="ARBA00001917"/>
    </source>
</evidence>
<comment type="caution">
    <text evidence="19">The sequence shown here is derived from an EMBL/GenBank/DDBJ whole genome shotgun (WGS) entry which is preliminary data.</text>
</comment>
<dbReference type="SMART" id="SM00028">
    <property type="entry name" value="TPR"/>
    <property type="match status" value="2"/>
</dbReference>
<evidence type="ECO:0000256" key="8">
    <source>
        <dbReference type="ARBA" id="ARBA00023027"/>
    </source>
</evidence>
<evidence type="ECO:0000313" key="19">
    <source>
        <dbReference type="EMBL" id="KAK0527052.1"/>
    </source>
</evidence>
<reference evidence="19" key="1">
    <citation type="journal article" date="2023" name="PhytoFront">
        <title>Draft Genome Resources of Seven Strains of Tilletia horrida, Causal Agent of Kernel Smut of Rice.</title>
        <authorList>
            <person name="Khanal S."/>
            <person name="Antony Babu S."/>
            <person name="Zhou X.G."/>
        </authorList>
    </citation>
    <scope>NUCLEOTIDE SEQUENCE</scope>
    <source>
        <strain evidence="19">TX3</strain>
    </source>
</reference>
<dbReference type="AlphaFoldDB" id="A0AAN6JPS1"/>
<keyword evidence="4" id="KW-0507">mRNA processing</keyword>
<dbReference type="EMBL" id="JAPDMQ010000327">
    <property type="protein sequence ID" value="KAK0527052.1"/>
    <property type="molecule type" value="Genomic_DNA"/>
</dbReference>
<keyword evidence="6" id="KW-0521">NADP</keyword>
<evidence type="ECO:0000256" key="9">
    <source>
        <dbReference type="ARBA" id="ARBA00038313"/>
    </source>
</evidence>
<dbReference type="Proteomes" id="UP001176521">
    <property type="component" value="Unassembled WGS sequence"/>
</dbReference>
<keyword evidence="7 19" id="KW-0560">Oxidoreductase</keyword>
<name>A0AAN6JPS1_9BASI</name>
<dbReference type="PANTHER" id="PTHR11082">
    <property type="entry name" value="TRNA-DIHYDROURIDINE SYNTHASE"/>
    <property type="match status" value="1"/>
</dbReference>
<dbReference type="PROSITE" id="PS01136">
    <property type="entry name" value="UPF0034"/>
    <property type="match status" value="1"/>
</dbReference>
<dbReference type="GO" id="GO:0006397">
    <property type="term" value="P:mRNA processing"/>
    <property type="evidence" value="ECO:0007669"/>
    <property type="project" value="UniProtKB-KW"/>
</dbReference>
<comment type="catalytic activity">
    <reaction evidence="16">
        <text>5,6-dihydrouridine(17) in tRNA + NADP(+) = uridine(17) in tRNA + NADPH + H(+)</text>
        <dbReference type="Rhea" id="RHEA:53368"/>
        <dbReference type="Rhea" id="RHEA-COMP:13541"/>
        <dbReference type="Rhea" id="RHEA-COMP:13542"/>
        <dbReference type="ChEBI" id="CHEBI:15378"/>
        <dbReference type="ChEBI" id="CHEBI:57783"/>
        <dbReference type="ChEBI" id="CHEBI:58349"/>
        <dbReference type="ChEBI" id="CHEBI:65315"/>
        <dbReference type="ChEBI" id="CHEBI:74443"/>
        <dbReference type="EC" id="1.3.1.88"/>
    </reaction>
    <physiologicalReaction direction="right-to-left" evidence="16">
        <dbReference type="Rhea" id="RHEA:53370"/>
    </physiologicalReaction>
</comment>
<comment type="catalytic activity">
    <reaction evidence="11">
        <text>5,6-dihydrouridine(17) in tRNA + NAD(+) = uridine(17) in tRNA + NADH + H(+)</text>
        <dbReference type="Rhea" id="RHEA:53372"/>
        <dbReference type="Rhea" id="RHEA-COMP:13541"/>
        <dbReference type="Rhea" id="RHEA-COMP:13542"/>
        <dbReference type="ChEBI" id="CHEBI:15378"/>
        <dbReference type="ChEBI" id="CHEBI:57540"/>
        <dbReference type="ChEBI" id="CHEBI:57945"/>
        <dbReference type="ChEBI" id="CHEBI:65315"/>
        <dbReference type="ChEBI" id="CHEBI:74443"/>
        <dbReference type="EC" id="1.3.1.88"/>
    </reaction>
    <physiologicalReaction direction="right-to-left" evidence="11">
        <dbReference type="Rhea" id="RHEA:53374"/>
    </physiologicalReaction>
</comment>
<evidence type="ECO:0000256" key="5">
    <source>
        <dbReference type="ARBA" id="ARBA00022694"/>
    </source>
</evidence>
<dbReference type="Gene3D" id="3.20.20.70">
    <property type="entry name" value="Aldolase class I"/>
    <property type="match status" value="1"/>
</dbReference>
<dbReference type="SUPFAM" id="SSF48452">
    <property type="entry name" value="TPR-like"/>
    <property type="match status" value="1"/>
</dbReference>
<keyword evidence="2" id="KW-0285">Flavoprotein</keyword>
<accession>A0AAN6JPS1</accession>
<evidence type="ECO:0000256" key="2">
    <source>
        <dbReference type="ARBA" id="ARBA00022630"/>
    </source>
</evidence>
<evidence type="ECO:0000256" key="13">
    <source>
        <dbReference type="ARBA" id="ARBA00048342"/>
    </source>
</evidence>
<dbReference type="InterPro" id="IPR013785">
    <property type="entry name" value="Aldolase_TIM"/>
</dbReference>
<feature type="compositionally biased region" description="Acidic residues" evidence="17">
    <location>
        <begin position="659"/>
        <end position="668"/>
    </location>
</feature>
<keyword evidence="5" id="KW-0819">tRNA processing</keyword>
<keyword evidence="20" id="KW-1185">Reference proteome</keyword>
<evidence type="ECO:0000259" key="18">
    <source>
        <dbReference type="Pfam" id="PF01207"/>
    </source>
</evidence>
<dbReference type="GO" id="GO:0050660">
    <property type="term" value="F:flavin adenine dinucleotide binding"/>
    <property type="evidence" value="ECO:0007669"/>
    <property type="project" value="InterPro"/>
</dbReference>
<evidence type="ECO:0000256" key="3">
    <source>
        <dbReference type="ARBA" id="ARBA00022643"/>
    </source>
</evidence>
<evidence type="ECO:0000256" key="15">
    <source>
        <dbReference type="ARBA" id="ARBA00049447"/>
    </source>
</evidence>
<comment type="similarity">
    <text evidence="9">Belongs to the Dus family. Dus1 subfamily.</text>
</comment>
<comment type="cofactor">
    <cofactor evidence="1">
        <name>FMN</name>
        <dbReference type="ChEBI" id="CHEBI:58210"/>
    </cofactor>
</comment>
<evidence type="ECO:0000256" key="10">
    <source>
        <dbReference type="ARBA" id="ARBA00038890"/>
    </source>
</evidence>
<dbReference type="InterPro" id="IPR019734">
    <property type="entry name" value="TPR_rpt"/>
</dbReference>
<dbReference type="InterPro" id="IPR018517">
    <property type="entry name" value="tRNA_hU_synthase_CS"/>
</dbReference>
<comment type="catalytic activity">
    <reaction evidence="14">
        <text>5,6-dihydrouridine(16) in tRNA + NAD(+) = uridine(16) in tRNA + NADH + H(+)</text>
        <dbReference type="Rhea" id="RHEA:53380"/>
        <dbReference type="Rhea" id="RHEA-COMP:13543"/>
        <dbReference type="Rhea" id="RHEA-COMP:13544"/>
        <dbReference type="ChEBI" id="CHEBI:15378"/>
        <dbReference type="ChEBI" id="CHEBI:57540"/>
        <dbReference type="ChEBI" id="CHEBI:57945"/>
        <dbReference type="ChEBI" id="CHEBI:65315"/>
        <dbReference type="ChEBI" id="CHEBI:74443"/>
        <dbReference type="EC" id="1.3.1.88"/>
    </reaction>
    <physiologicalReaction direction="right-to-left" evidence="14">
        <dbReference type="Rhea" id="RHEA:53382"/>
    </physiologicalReaction>
</comment>
<dbReference type="GO" id="GO:0017150">
    <property type="term" value="F:tRNA dihydrouridine synthase activity"/>
    <property type="evidence" value="ECO:0007669"/>
    <property type="project" value="InterPro"/>
</dbReference>
<comment type="catalytic activity">
    <reaction evidence="13">
        <text>a 5,6-dihydrouridine in mRNA + NAD(+) = a uridine in mRNA + NADH + H(+)</text>
        <dbReference type="Rhea" id="RHEA:69851"/>
        <dbReference type="Rhea" id="RHEA-COMP:14658"/>
        <dbReference type="Rhea" id="RHEA-COMP:17789"/>
        <dbReference type="ChEBI" id="CHEBI:15378"/>
        <dbReference type="ChEBI" id="CHEBI:57540"/>
        <dbReference type="ChEBI" id="CHEBI:57945"/>
        <dbReference type="ChEBI" id="CHEBI:65315"/>
        <dbReference type="ChEBI" id="CHEBI:74443"/>
    </reaction>
    <physiologicalReaction direction="right-to-left" evidence="13">
        <dbReference type="Rhea" id="RHEA:69853"/>
    </physiologicalReaction>
</comment>
<evidence type="ECO:0000256" key="14">
    <source>
        <dbReference type="ARBA" id="ARBA00048934"/>
    </source>
</evidence>
<feature type="compositionally biased region" description="Low complexity" evidence="17">
    <location>
        <begin position="8"/>
        <end position="37"/>
    </location>
</feature>
<organism evidence="19 20">
    <name type="scientific">Tilletia horrida</name>
    <dbReference type="NCBI Taxonomy" id="155126"/>
    <lineage>
        <taxon>Eukaryota</taxon>
        <taxon>Fungi</taxon>
        <taxon>Dikarya</taxon>
        <taxon>Basidiomycota</taxon>
        <taxon>Ustilaginomycotina</taxon>
        <taxon>Exobasidiomycetes</taxon>
        <taxon>Tilletiales</taxon>
        <taxon>Tilletiaceae</taxon>
        <taxon>Tilletia</taxon>
    </lineage>
</organism>
<dbReference type="Gene3D" id="1.25.40.10">
    <property type="entry name" value="Tetratricopeptide repeat domain"/>
    <property type="match status" value="1"/>
</dbReference>
<dbReference type="InterPro" id="IPR011990">
    <property type="entry name" value="TPR-like_helical_dom_sf"/>
</dbReference>
<dbReference type="InterPro" id="IPR035587">
    <property type="entry name" value="DUS-like_FMN-bd"/>
</dbReference>
<feature type="region of interest" description="Disordered" evidence="17">
    <location>
        <begin position="569"/>
        <end position="610"/>
    </location>
</feature>